<name>A0AAD2H673_9AGAR</name>
<comment type="caution">
    <text evidence="1">The sequence shown here is derived from an EMBL/GenBank/DDBJ whole genome shotgun (WGS) entry which is preliminary data.</text>
</comment>
<organism evidence="1 2">
    <name type="scientific">Mycena citricolor</name>
    <dbReference type="NCBI Taxonomy" id="2018698"/>
    <lineage>
        <taxon>Eukaryota</taxon>
        <taxon>Fungi</taxon>
        <taxon>Dikarya</taxon>
        <taxon>Basidiomycota</taxon>
        <taxon>Agaricomycotina</taxon>
        <taxon>Agaricomycetes</taxon>
        <taxon>Agaricomycetidae</taxon>
        <taxon>Agaricales</taxon>
        <taxon>Marasmiineae</taxon>
        <taxon>Mycenaceae</taxon>
        <taxon>Mycena</taxon>
    </lineage>
</organism>
<accession>A0AAD2H673</accession>
<proteinExistence type="predicted"/>
<dbReference type="AlphaFoldDB" id="A0AAD2H673"/>
<reference evidence="1" key="1">
    <citation type="submission" date="2023-11" db="EMBL/GenBank/DDBJ databases">
        <authorList>
            <person name="De Vega J J."/>
            <person name="De Vega J J."/>
        </authorList>
    </citation>
    <scope>NUCLEOTIDE SEQUENCE</scope>
</reference>
<evidence type="ECO:0000313" key="1">
    <source>
        <dbReference type="EMBL" id="CAK5268142.1"/>
    </source>
</evidence>
<keyword evidence="2" id="KW-1185">Reference proteome</keyword>
<dbReference type="Proteomes" id="UP001295794">
    <property type="component" value="Unassembled WGS sequence"/>
</dbReference>
<protein>
    <submittedName>
        <fullName evidence="1">Uncharacterized protein</fullName>
    </submittedName>
</protein>
<dbReference type="EMBL" id="CAVNYO010000138">
    <property type="protein sequence ID" value="CAK5268142.1"/>
    <property type="molecule type" value="Genomic_DNA"/>
</dbReference>
<gene>
    <name evidence="1" type="ORF">MYCIT1_LOCUS11212</name>
</gene>
<sequence length="386" mass="43128">MFGQAPIVPLELQYLVIDAIDADGPTYPEPNLRLRWLRTAGIRPCHLPLRLVCSSWHDYTSRLFFGLFKHIVLRGDDHAVRFCALVRASPRAAILVQSLVAIHRLSVTAGLADLLSEDMQRRLPSLRSLKFQHPQFSAIPREKQMGTWAQLEQVRFDGRFVFETADGLWDWVALFAGCRSLSFAGRIWNTPIPKGVVPPSDPPRVHLRSLSFIASWTIEQVVPAALASPNLRVDKLTLVLYDPSCFTSLLRVLCSKLQELRLSRANLRDATPLPLADGCCTELHTGTLNLLRLDTQEMALVLSDIQMANVDQVTLIAQSWGELDTLLAGTVDRVCIYLPISPDDAEDPGQLALEDALKACMPQLTDLGALQFGPREEKLPYFSVWT</sequence>
<evidence type="ECO:0000313" key="2">
    <source>
        <dbReference type="Proteomes" id="UP001295794"/>
    </source>
</evidence>